<dbReference type="STRING" id="145388.A0A0D2LV59"/>
<dbReference type="GeneID" id="25732015"/>
<dbReference type="AlphaFoldDB" id="A0A0D2LV59"/>
<dbReference type="Pfam" id="PF00107">
    <property type="entry name" value="ADH_zinc_N"/>
    <property type="match status" value="1"/>
</dbReference>
<feature type="region of interest" description="Disordered" evidence="2">
    <location>
        <begin position="26"/>
        <end position="47"/>
    </location>
</feature>
<name>A0A0D2LV59_9CHLO</name>
<organism evidence="4 5">
    <name type="scientific">Monoraphidium neglectum</name>
    <dbReference type="NCBI Taxonomy" id="145388"/>
    <lineage>
        <taxon>Eukaryota</taxon>
        <taxon>Viridiplantae</taxon>
        <taxon>Chlorophyta</taxon>
        <taxon>core chlorophytes</taxon>
        <taxon>Chlorophyceae</taxon>
        <taxon>CS clade</taxon>
        <taxon>Sphaeropleales</taxon>
        <taxon>Selenastraceae</taxon>
        <taxon>Monoraphidium</taxon>
    </lineage>
</organism>
<dbReference type="InterPro" id="IPR036291">
    <property type="entry name" value="NAD(P)-bd_dom_sf"/>
</dbReference>
<dbReference type="GO" id="GO:0005739">
    <property type="term" value="C:mitochondrion"/>
    <property type="evidence" value="ECO:0007669"/>
    <property type="project" value="TreeGrafter"/>
</dbReference>
<dbReference type="PANTHER" id="PTHR43677">
    <property type="entry name" value="SHORT-CHAIN DEHYDROGENASE/REDUCTASE"/>
    <property type="match status" value="1"/>
</dbReference>
<dbReference type="EMBL" id="KK104719">
    <property type="protein sequence ID" value="KIY93511.1"/>
    <property type="molecule type" value="Genomic_DNA"/>
</dbReference>
<gene>
    <name evidence="4" type="ORF">MNEG_14451</name>
</gene>
<dbReference type="SMART" id="SM00829">
    <property type="entry name" value="PKS_ER"/>
    <property type="match status" value="1"/>
</dbReference>
<dbReference type="InterPro" id="IPR051397">
    <property type="entry name" value="Zn-ADH-like_protein"/>
</dbReference>
<protein>
    <recommendedName>
        <fullName evidence="3">Enoyl reductase (ER) domain-containing protein</fullName>
    </recommendedName>
</protein>
<dbReference type="InterPro" id="IPR020843">
    <property type="entry name" value="ER"/>
</dbReference>
<sequence>MPVLACLTSGLTASIALEETARLQLPAPFPSSQRPPAGPQRAGGAARQPKTVLVTAAAGGTGQFAVQLAKLAGCRVVATCGGDDKAALLRQLGVDRVINYRSEDVKGVLKAEYPGGIDVIYESVGGEMFDLCVDALADRGTLVVIGMMSAYSSGWQRSAHEGLAEKLLWKSASVAGFFLLKYAPLWGPHLTALCELVAQGRLRAAIDTQRFVGVESAAAAVDRLQSGASSGKVVLQVAPELPAAAVAGL</sequence>
<dbReference type="PANTHER" id="PTHR43677:SF3">
    <property type="entry name" value="PROSTAGLANDIN REDUCTASE 3"/>
    <property type="match status" value="1"/>
</dbReference>
<reference evidence="4 5" key="1">
    <citation type="journal article" date="2013" name="BMC Genomics">
        <title>Reconstruction of the lipid metabolism for the microalga Monoraphidium neglectum from its genome sequence reveals characteristics suitable for biofuel production.</title>
        <authorList>
            <person name="Bogen C."/>
            <person name="Al-Dilaimi A."/>
            <person name="Albersmeier A."/>
            <person name="Wichmann J."/>
            <person name="Grundmann M."/>
            <person name="Rupp O."/>
            <person name="Lauersen K.J."/>
            <person name="Blifernez-Klassen O."/>
            <person name="Kalinowski J."/>
            <person name="Goesmann A."/>
            <person name="Mussgnug J.H."/>
            <person name="Kruse O."/>
        </authorList>
    </citation>
    <scope>NUCLEOTIDE SEQUENCE [LARGE SCALE GENOMIC DNA]</scope>
    <source>
        <strain evidence="4 5">SAG 48.87</strain>
    </source>
</reference>
<dbReference type="FunFam" id="3.40.50.720:FF:000121">
    <property type="entry name" value="Prostaglandin reductase 2"/>
    <property type="match status" value="1"/>
</dbReference>
<dbReference type="Proteomes" id="UP000054498">
    <property type="component" value="Unassembled WGS sequence"/>
</dbReference>
<evidence type="ECO:0000313" key="4">
    <source>
        <dbReference type="EMBL" id="KIY93511.1"/>
    </source>
</evidence>
<feature type="domain" description="Enoyl reductase (ER)" evidence="3">
    <location>
        <begin position="10"/>
        <end position="235"/>
    </location>
</feature>
<dbReference type="SUPFAM" id="SSF51735">
    <property type="entry name" value="NAD(P)-binding Rossmann-fold domains"/>
    <property type="match status" value="1"/>
</dbReference>
<keyword evidence="5" id="KW-1185">Reference proteome</keyword>
<proteinExistence type="predicted"/>
<dbReference type="OrthoDB" id="48317at2759"/>
<evidence type="ECO:0000259" key="3">
    <source>
        <dbReference type="SMART" id="SM00829"/>
    </source>
</evidence>
<accession>A0A0D2LV59</accession>
<keyword evidence="1" id="KW-0560">Oxidoreductase</keyword>
<dbReference type="RefSeq" id="XP_013892531.1">
    <property type="nucleotide sequence ID" value="XM_014037077.1"/>
</dbReference>
<dbReference type="KEGG" id="mng:MNEG_14451"/>
<dbReference type="InterPro" id="IPR013149">
    <property type="entry name" value="ADH-like_C"/>
</dbReference>
<dbReference type="Gene3D" id="3.40.50.720">
    <property type="entry name" value="NAD(P)-binding Rossmann-like Domain"/>
    <property type="match status" value="1"/>
</dbReference>
<evidence type="ECO:0000256" key="1">
    <source>
        <dbReference type="ARBA" id="ARBA00023002"/>
    </source>
</evidence>
<dbReference type="GO" id="GO:0016491">
    <property type="term" value="F:oxidoreductase activity"/>
    <property type="evidence" value="ECO:0007669"/>
    <property type="project" value="UniProtKB-KW"/>
</dbReference>
<evidence type="ECO:0000313" key="5">
    <source>
        <dbReference type="Proteomes" id="UP000054498"/>
    </source>
</evidence>
<evidence type="ECO:0000256" key="2">
    <source>
        <dbReference type="SAM" id="MobiDB-lite"/>
    </source>
</evidence>